<feature type="domain" description="Thioredoxin" evidence="3">
    <location>
        <begin position="3"/>
        <end position="151"/>
    </location>
</feature>
<evidence type="ECO:0000259" key="3">
    <source>
        <dbReference type="PROSITE" id="PS51352"/>
    </source>
</evidence>
<dbReference type="PANTHER" id="PTHR43110:SF1">
    <property type="entry name" value="THIOL PEROXIDASE"/>
    <property type="match status" value="1"/>
</dbReference>
<dbReference type="Proteomes" id="UP001500936">
    <property type="component" value="Unassembled WGS sequence"/>
</dbReference>
<evidence type="ECO:0000256" key="1">
    <source>
        <dbReference type="ARBA" id="ARBA00023002"/>
    </source>
</evidence>
<dbReference type="RefSeq" id="WP_345266593.1">
    <property type="nucleotide sequence ID" value="NZ_BAABHB010000003.1"/>
</dbReference>
<keyword evidence="2" id="KW-0676">Redox-active center</keyword>
<name>A0ABP8KCE5_9BACT</name>
<dbReference type="PIRSF" id="PIRSF000239">
    <property type="entry name" value="AHPC"/>
    <property type="match status" value="1"/>
</dbReference>
<evidence type="ECO:0000313" key="4">
    <source>
        <dbReference type="EMBL" id="GAA4403801.1"/>
    </source>
</evidence>
<accession>A0ABP8KCE5</accession>
<dbReference type="InterPro" id="IPR000866">
    <property type="entry name" value="AhpC/TSA"/>
</dbReference>
<gene>
    <name evidence="4" type="ORF">GCM10023187_20200</name>
</gene>
<dbReference type="EMBL" id="BAABHB010000003">
    <property type="protein sequence ID" value="GAA4403801.1"/>
    <property type="molecule type" value="Genomic_DNA"/>
</dbReference>
<dbReference type="SUPFAM" id="SSF52833">
    <property type="entry name" value="Thioredoxin-like"/>
    <property type="match status" value="1"/>
</dbReference>
<dbReference type="PANTHER" id="PTHR43110">
    <property type="entry name" value="THIOL PEROXIDASE"/>
    <property type="match status" value="1"/>
</dbReference>
<evidence type="ECO:0000313" key="5">
    <source>
        <dbReference type="Proteomes" id="UP001500936"/>
    </source>
</evidence>
<keyword evidence="5" id="KW-1185">Reference proteome</keyword>
<dbReference type="Gene3D" id="3.40.30.10">
    <property type="entry name" value="Glutaredoxin"/>
    <property type="match status" value="1"/>
</dbReference>
<keyword evidence="1" id="KW-0560">Oxidoreductase</keyword>
<dbReference type="PROSITE" id="PS51352">
    <property type="entry name" value="THIOREDOXIN_2"/>
    <property type="match status" value="1"/>
</dbReference>
<sequence>MPLQPGQKAPAFTLLNSEEEEISLENFKNKNVVLLFFPAAYTRVCTAELCQIRDEINVYAGLNADIIGISVDPPATLADYKKEQQLPFMLLSDADKTVSQAYESLYDTTGRSKRSAFVIDRNGIIQHAEVLENAGEMPDFDAVKETLEKIK</sequence>
<dbReference type="InterPro" id="IPR050455">
    <property type="entry name" value="Tpx_Peroxidase_subfamily"/>
</dbReference>
<evidence type="ECO:0000256" key="2">
    <source>
        <dbReference type="ARBA" id="ARBA00023284"/>
    </source>
</evidence>
<proteinExistence type="predicted"/>
<comment type="caution">
    <text evidence="4">The sequence shown here is derived from an EMBL/GenBank/DDBJ whole genome shotgun (WGS) entry which is preliminary data.</text>
</comment>
<protein>
    <submittedName>
        <fullName evidence="4">Redoxin domain-containing protein</fullName>
    </submittedName>
</protein>
<dbReference type="InterPro" id="IPR024706">
    <property type="entry name" value="Peroxiredoxin_AhpC-typ"/>
</dbReference>
<dbReference type="InterPro" id="IPR036249">
    <property type="entry name" value="Thioredoxin-like_sf"/>
</dbReference>
<dbReference type="Pfam" id="PF00578">
    <property type="entry name" value="AhpC-TSA"/>
    <property type="match status" value="1"/>
</dbReference>
<reference evidence="5" key="1">
    <citation type="journal article" date="2019" name="Int. J. Syst. Evol. Microbiol.">
        <title>The Global Catalogue of Microorganisms (GCM) 10K type strain sequencing project: providing services to taxonomists for standard genome sequencing and annotation.</title>
        <authorList>
            <consortium name="The Broad Institute Genomics Platform"/>
            <consortium name="The Broad Institute Genome Sequencing Center for Infectious Disease"/>
            <person name="Wu L."/>
            <person name="Ma J."/>
        </authorList>
    </citation>
    <scope>NUCLEOTIDE SEQUENCE [LARGE SCALE GENOMIC DNA]</scope>
    <source>
        <strain evidence="5">JCM 17925</strain>
    </source>
</reference>
<dbReference type="InterPro" id="IPR013766">
    <property type="entry name" value="Thioredoxin_domain"/>
</dbReference>
<organism evidence="4 5">
    <name type="scientific">Nibrella viscosa</name>
    <dbReference type="NCBI Taxonomy" id="1084524"/>
    <lineage>
        <taxon>Bacteria</taxon>
        <taxon>Pseudomonadati</taxon>
        <taxon>Bacteroidota</taxon>
        <taxon>Cytophagia</taxon>
        <taxon>Cytophagales</taxon>
        <taxon>Spirosomataceae</taxon>
        <taxon>Nibrella</taxon>
    </lineage>
</organism>